<name>A0A4Y9YSK4_9AGAM</name>
<evidence type="ECO:0000313" key="7">
    <source>
        <dbReference type="Proteomes" id="UP000298327"/>
    </source>
</evidence>
<keyword evidence="3" id="KW-0862">Zinc</keyword>
<keyword evidence="7" id="KW-1185">Reference proteome</keyword>
<gene>
    <name evidence="6" type="ORF">EVG20_g5556</name>
</gene>
<dbReference type="SUPFAM" id="SSF144232">
    <property type="entry name" value="HIT/MYND zinc finger-like"/>
    <property type="match status" value="1"/>
</dbReference>
<evidence type="ECO:0000313" key="6">
    <source>
        <dbReference type="EMBL" id="TFY65536.1"/>
    </source>
</evidence>
<dbReference type="OrthoDB" id="3040823at2759"/>
<feature type="domain" description="MYND-type" evidence="5">
    <location>
        <begin position="419"/>
        <end position="460"/>
    </location>
</feature>
<sequence>MIRAAQGGDLVCLQTIARHVLTTPELQTLEVLKMALSHLSDSKAVEAMQTITPRSRAASLKEHADSAMRVLADFPFIAGEDEQQASLIRGSTLVTENWPGIFKWMNFFVEYYTDLYSEGSDMRRMFLEIIASALFYIAQGKTTRPMVSATPGIMKLATPLWLSEHPHSDDEQTIYHIPVCSAAFHHILIAATPAMLDEIVTITGGDVDGVAYLALLRLRKALTKHTLPDPRQIHVFAGVLDELTTYDKSPLAMIHAILPKGSVKLATRALLRLSVVPLLDDEDSFLAMSALLRYLSNIIDAGEGVKNLCVAIREGLLQATVNICSSFDLLDRDARELLLTLIGSGIPSYFFYHSVLLAAESEMLKFETEEDRARIEQSPIRDSWYQLKNLMAKRRLIRSRYKDDHGVPVTITGPRRLPCAYCWRSAQRDTLKKCRGCLITFYCSKECQAAGWKNGHKTECELNKDDWSKKKLAREDRIVLNYTVLRDVACHPLHLRQLAAQNFPGVPLAKLGCSIDYTRMPEVYGVFDLESEAGELLEGSVTYSIPAGERCMKFQLVTKSWLWEESEKTRAEAKSTSNRHHNHSDDTAPVISVAHVDMDTMMVTFQ</sequence>
<dbReference type="InterPro" id="IPR002893">
    <property type="entry name" value="Znf_MYND"/>
</dbReference>
<keyword evidence="1" id="KW-0479">Metal-binding</keyword>
<dbReference type="STRING" id="205917.A0A4Y9YSK4"/>
<reference evidence="6 7" key="1">
    <citation type="submission" date="2019-02" db="EMBL/GenBank/DDBJ databases">
        <title>Genome sequencing of the rare red list fungi Dentipellis fragilis.</title>
        <authorList>
            <person name="Buettner E."/>
            <person name="Kellner H."/>
        </authorList>
    </citation>
    <scope>NUCLEOTIDE SEQUENCE [LARGE SCALE GENOMIC DNA]</scope>
    <source>
        <strain evidence="6 7">DSM 105465</strain>
    </source>
</reference>
<organism evidence="6 7">
    <name type="scientific">Dentipellis fragilis</name>
    <dbReference type="NCBI Taxonomy" id="205917"/>
    <lineage>
        <taxon>Eukaryota</taxon>
        <taxon>Fungi</taxon>
        <taxon>Dikarya</taxon>
        <taxon>Basidiomycota</taxon>
        <taxon>Agaricomycotina</taxon>
        <taxon>Agaricomycetes</taxon>
        <taxon>Russulales</taxon>
        <taxon>Hericiaceae</taxon>
        <taxon>Dentipellis</taxon>
    </lineage>
</organism>
<evidence type="ECO:0000256" key="3">
    <source>
        <dbReference type="ARBA" id="ARBA00022833"/>
    </source>
</evidence>
<dbReference type="Proteomes" id="UP000298327">
    <property type="component" value="Unassembled WGS sequence"/>
</dbReference>
<dbReference type="Pfam" id="PF01753">
    <property type="entry name" value="zf-MYND"/>
    <property type="match status" value="1"/>
</dbReference>
<dbReference type="Gene3D" id="6.10.140.2220">
    <property type="match status" value="1"/>
</dbReference>
<evidence type="ECO:0000256" key="2">
    <source>
        <dbReference type="ARBA" id="ARBA00022771"/>
    </source>
</evidence>
<evidence type="ECO:0000259" key="5">
    <source>
        <dbReference type="PROSITE" id="PS50865"/>
    </source>
</evidence>
<dbReference type="PROSITE" id="PS01360">
    <property type="entry name" value="ZF_MYND_1"/>
    <property type="match status" value="1"/>
</dbReference>
<evidence type="ECO:0000256" key="4">
    <source>
        <dbReference type="PROSITE-ProRule" id="PRU00134"/>
    </source>
</evidence>
<dbReference type="PROSITE" id="PS50865">
    <property type="entry name" value="ZF_MYND_2"/>
    <property type="match status" value="1"/>
</dbReference>
<proteinExistence type="predicted"/>
<accession>A0A4Y9YSK4</accession>
<dbReference type="AlphaFoldDB" id="A0A4Y9YSK4"/>
<dbReference type="GO" id="GO:0008270">
    <property type="term" value="F:zinc ion binding"/>
    <property type="evidence" value="ECO:0007669"/>
    <property type="project" value="UniProtKB-KW"/>
</dbReference>
<dbReference type="EMBL" id="SEOQ01000333">
    <property type="protein sequence ID" value="TFY65536.1"/>
    <property type="molecule type" value="Genomic_DNA"/>
</dbReference>
<comment type="caution">
    <text evidence="6">The sequence shown here is derived from an EMBL/GenBank/DDBJ whole genome shotgun (WGS) entry which is preliminary data.</text>
</comment>
<evidence type="ECO:0000256" key="1">
    <source>
        <dbReference type="ARBA" id="ARBA00022723"/>
    </source>
</evidence>
<keyword evidence="2 4" id="KW-0863">Zinc-finger</keyword>
<protein>
    <recommendedName>
        <fullName evidence="5">MYND-type domain-containing protein</fullName>
    </recommendedName>
</protein>